<keyword evidence="1" id="KW-1133">Transmembrane helix</keyword>
<keyword evidence="1" id="KW-0472">Membrane</keyword>
<feature type="transmembrane region" description="Helical" evidence="1">
    <location>
        <begin position="63"/>
        <end position="85"/>
    </location>
</feature>
<name>A0A8D5ZNS8_9BACL</name>
<sequence>MFVGQYLVDTFMEESMKIIKRYGAFLILNAVFLFISGILINAFDYFYFMQHFEQGTDYSQYHVYYLIFIAALVIFLINAVFKFLLRSEIRNWILIVISILIPMISYGSLVWTANLMF</sequence>
<keyword evidence="1" id="KW-0812">Transmembrane</keyword>
<organism evidence="2 3">
    <name type="scientific">Polycladomyces abyssicola</name>
    <dbReference type="NCBI Taxonomy" id="1125966"/>
    <lineage>
        <taxon>Bacteria</taxon>
        <taxon>Bacillati</taxon>
        <taxon>Bacillota</taxon>
        <taxon>Bacilli</taxon>
        <taxon>Bacillales</taxon>
        <taxon>Thermoactinomycetaceae</taxon>
        <taxon>Polycladomyces</taxon>
    </lineage>
</organism>
<accession>A0A8D5ZNS8</accession>
<evidence type="ECO:0000256" key="1">
    <source>
        <dbReference type="SAM" id="Phobius"/>
    </source>
</evidence>
<gene>
    <name evidence="2" type="ORF">JIR001_14310</name>
</gene>
<proteinExistence type="predicted"/>
<reference evidence="2" key="2">
    <citation type="journal article" date="2021" name="Microbiol. Resour. Announc.">
        <title>Complete Genome Sequence of Polycladomyces abyssicola JIR-001T, Isolated from Hemipelagic Sediment in Deep Seawater.</title>
        <authorList>
            <person name="Tsubouchi T."/>
            <person name="Kaneko Y."/>
        </authorList>
    </citation>
    <scope>NUCLEOTIDE SEQUENCE</scope>
    <source>
        <strain evidence="2">JIR-001</strain>
    </source>
</reference>
<dbReference type="AlphaFoldDB" id="A0A8D5ZNS8"/>
<evidence type="ECO:0000313" key="3">
    <source>
        <dbReference type="Proteomes" id="UP000677436"/>
    </source>
</evidence>
<feature type="transmembrane region" description="Helical" evidence="1">
    <location>
        <begin position="22"/>
        <end position="43"/>
    </location>
</feature>
<protein>
    <submittedName>
        <fullName evidence="2">Uncharacterized protein</fullName>
    </submittedName>
</protein>
<dbReference type="EMBL" id="AP024601">
    <property type="protein sequence ID" value="BCU81648.1"/>
    <property type="molecule type" value="Genomic_DNA"/>
</dbReference>
<evidence type="ECO:0000313" key="2">
    <source>
        <dbReference type="EMBL" id="BCU81648.1"/>
    </source>
</evidence>
<dbReference type="Proteomes" id="UP000677436">
    <property type="component" value="Chromosome"/>
</dbReference>
<feature type="transmembrane region" description="Helical" evidence="1">
    <location>
        <begin position="92"/>
        <end position="113"/>
    </location>
</feature>
<dbReference type="KEGG" id="pabs:JIR001_14310"/>
<reference evidence="2" key="1">
    <citation type="journal article" date="2013" name="Int. J. Syst. Evol. Microbiol.">
        <title>Polycladomyces abyssicola gen. nov., sp. nov., a thermophilic filamentous bacterium isolated from hemipelagic sediment.</title>
        <authorList>
            <person name="Tsubouchi T."/>
            <person name="Shimane Y."/>
            <person name="Mori K."/>
            <person name="Usui K."/>
            <person name="Hiraki T."/>
            <person name="Tame A."/>
            <person name="Uematsu K."/>
            <person name="Maruyama T."/>
            <person name="Hatada Y."/>
        </authorList>
    </citation>
    <scope>NUCLEOTIDE SEQUENCE</scope>
    <source>
        <strain evidence="2">JIR-001</strain>
    </source>
</reference>
<keyword evidence="3" id="KW-1185">Reference proteome</keyword>